<evidence type="ECO:0000256" key="6">
    <source>
        <dbReference type="SAM" id="Phobius"/>
    </source>
</evidence>
<evidence type="ECO:0000256" key="5">
    <source>
        <dbReference type="PROSITE-ProRule" id="PRU00205"/>
    </source>
</evidence>
<sequence>MEFLLNYFTQDEIEDFQLLIFSFVIWNVVNLIVMYADLPDKHLPRDEMLDMRNRIVSFFHGAISLVLAAYNTYFLHGQCGDKNTRFEDKILIFSCGYFFYDFVAMLYLGLMDKSMFIHHLICVFGMAYSVISNSSANNLIAALFTAEISNPAMHVRMVLKHLNLRYSKAYECAELSYIMLYIYGRMILGVPVLIKTIACDANPLIQKFFGSGLILQSVYFIYKMAFILRARSAEYSERKRKGIKMQWFSALTQEQISQVDLYSSKRKIKVP</sequence>
<dbReference type="InterPro" id="IPR042512">
    <property type="entry name" value="TLCD5"/>
</dbReference>
<dbReference type="GO" id="GO:0016020">
    <property type="term" value="C:membrane"/>
    <property type="evidence" value="ECO:0007669"/>
    <property type="project" value="UniProtKB-SubCell"/>
</dbReference>
<dbReference type="PANTHER" id="PTHR31898:SF1">
    <property type="entry name" value="TLC DOMAIN-CONTAINING PROTEIN 5"/>
    <property type="match status" value="1"/>
</dbReference>
<feature type="domain" description="TLC" evidence="7">
    <location>
        <begin position="46"/>
        <end position="233"/>
    </location>
</feature>
<dbReference type="EMBL" id="CCKQ01008287">
    <property type="protein sequence ID" value="CDW79729.1"/>
    <property type="molecule type" value="Genomic_DNA"/>
</dbReference>
<protein>
    <recommendedName>
        <fullName evidence="7">TLC domain-containing protein</fullName>
    </recommendedName>
</protein>
<organism evidence="8 9">
    <name type="scientific">Stylonychia lemnae</name>
    <name type="common">Ciliate</name>
    <dbReference type="NCBI Taxonomy" id="5949"/>
    <lineage>
        <taxon>Eukaryota</taxon>
        <taxon>Sar</taxon>
        <taxon>Alveolata</taxon>
        <taxon>Ciliophora</taxon>
        <taxon>Intramacronucleata</taxon>
        <taxon>Spirotrichea</taxon>
        <taxon>Stichotrichia</taxon>
        <taxon>Sporadotrichida</taxon>
        <taxon>Oxytrichidae</taxon>
        <taxon>Stylonychinae</taxon>
        <taxon>Stylonychia</taxon>
    </lineage>
</organism>
<accession>A0A078AC01</accession>
<feature type="transmembrane region" description="Helical" evidence="6">
    <location>
        <begin position="16"/>
        <end position="35"/>
    </location>
</feature>
<evidence type="ECO:0000313" key="8">
    <source>
        <dbReference type="EMBL" id="CDW79729.1"/>
    </source>
</evidence>
<feature type="transmembrane region" description="Helical" evidence="6">
    <location>
        <begin position="115"/>
        <end position="133"/>
    </location>
</feature>
<dbReference type="OrthoDB" id="284464at2759"/>
<comment type="subcellular location">
    <subcellularLocation>
        <location evidence="1">Membrane</location>
        <topology evidence="1">Multi-pass membrane protein</topology>
    </subcellularLocation>
</comment>
<keyword evidence="2 5" id="KW-0812">Transmembrane</keyword>
<feature type="transmembrane region" description="Helical" evidence="6">
    <location>
        <begin position="180"/>
        <end position="198"/>
    </location>
</feature>
<dbReference type="SMART" id="SM00724">
    <property type="entry name" value="TLC"/>
    <property type="match status" value="1"/>
</dbReference>
<dbReference type="PANTHER" id="PTHR31898">
    <property type="entry name" value="TRANSMEMBRANE PROTEIN 136"/>
    <property type="match status" value="1"/>
</dbReference>
<evidence type="ECO:0000256" key="3">
    <source>
        <dbReference type="ARBA" id="ARBA00022989"/>
    </source>
</evidence>
<name>A0A078AC01_STYLE</name>
<proteinExistence type="predicted"/>
<dbReference type="Proteomes" id="UP000039865">
    <property type="component" value="Unassembled WGS sequence"/>
</dbReference>
<gene>
    <name evidence="8" type="primary">Contig3797.g4065</name>
    <name evidence="8" type="ORF">STYLEM_8720</name>
</gene>
<dbReference type="AlphaFoldDB" id="A0A078AC01"/>
<dbReference type="InParanoid" id="A0A078AC01"/>
<evidence type="ECO:0000313" key="9">
    <source>
        <dbReference type="Proteomes" id="UP000039865"/>
    </source>
</evidence>
<keyword evidence="4 5" id="KW-0472">Membrane</keyword>
<feature type="transmembrane region" description="Helical" evidence="6">
    <location>
        <begin position="90"/>
        <end position="108"/>
    </location>
</feature>
<keyword evidence="3 6" id="KW-1133">Transmembrane helix</keyword>
<evidence type="ECO:0000256" key="2">
    <source>
        <dbReference type="ARBA" id="ARBA00022692"/>
    </source>
</evidence>
<reference evidence="8 9" key="1">
    <citation type="submission" date="2014-06" db="EMBL/GenBank/DDBJ databases">
        <authorList>
            <person name="Swart Estienne"/>
        </authorList>
    </citation>
    <scope>NUCLEOTIDE SEQUENCE [LARGE SCALE GENOMIC DNA]</scope>
    <source>
        <strain evidence="8 9">130c</strain>
    </source>
</reference>
<feature type="transmembrane region" description="Helical" evidence="6">
    <location>
        <begin position="55"/>
        <end position="75"/>
    </location>
</feature>
<dbReference type="Pfam" id="PF03798">
    <property type="entry name" value="TRAM_LAG1_CLN8"/>
    <property type="match status" value="1"/>
</dbReference>
<keyword evidence="9" id="KW-1185">Reference proteome</keyword>
<dbReference type="OMA" id="TCSLIGW"/>
<feature type="transmembrane region" description="Helical" evidence="6">
    <location>
        <begin position="204"/>
        <end position="222"/>
    </location>
</feature>
<evidence type="ECO:0000259" key="7">
    <source>
        <dbReference type="PROSITE" id="PS50922"/>
    </source>
</evidence>
<dbReference type="PROSITE" id="PS50922">
    <property type="entry name" value="TLC"/>
    <property type="match status" value="1"/>
</dbReference>
<evidence type="ECO:0000256" key="1">
    <source>
        <dbReference type="ARBA" id="ARBA00004141"/>
    </source>
</evidence>
<dbReference type="InterPro" id="IPR006634">
    <property type="entry name" value="TLC-dom"/>
</dbReference>
<evidence type="ECO:0000256" key="4">
    <source>
        <dbReference type="ARBA" id="ARBA00023136"/>
    </source>
</evidence>